<evidence type="ECO:0000313" key="10">
    <source>
        <dbReference type="EMBL" id="MBB4267518.1"/>
    </source>
</evidence>
<evidence type="ECO:0000256" key="2">
    <source>
        <dbReference type="ARBA" id="ARBA00022490"/>
    </source>
</evidence>
<keyword evidence="2 7" id="KW-0963">Cytoplasm</keyword>
<evidence type="ECO:0000256" key="3">
    <source>
        <dbReference type="ARBA" id="ARBA00022737"/>
    </source>
</evidence>
<evidence type="ECO:0000313" key="11">
    <source>
        <dbReference type="Proteomes" id="UP000554286"/>
    </source>
</evidence>
<evidence type="ECO:0000256" key="6">
    <source>
        <dbReference type="ARBA" id="ARBA00023163"/>
    </source>
</evidence>
<dbReference type="InterPro" id="IPR007159">
    <property type="entry name" value="SpoVT-AbrB_dom"/>
</dbReference>
<organism evidence="10 11">
    <name type="scientific">Roseospira visakhapatnamensis</name>
    <dbReference type="NCBI Taxonomy" id="390880"/>
    <lineage>
        <taxon>Bacteria</taxon>
        <taxon>Pseudomonadati</taxon>
        <taxon>Pseudomonadota</taxon>
        <taxon>Alphaproteobacteria</taxon>
        <taxon>Rhodospirillales</taxon>
        <taxon>Rhodospirillaceae</taxon>
        <taxon>Roseospira</taxon>
    </lineage>
</organism>
<comment type="caution">
    <text evidence="10">The sequence shown here is derived from an EMBL/GenBank/DDBJ whole genome shotgun (WGS) entry which is preliminary data.</text>
</comment>
<dbReference type="InterPro" id="IPR035644">
    <property type="entry name" value="MraZ_C"/>
</dbReference>
<keyword evidence="5 7" id="KW-0238">DNA-binding</keyword>
<dbReference type="NCBIfam" id="NF001477">
    <property type="entry name" value="PRK00326.2-4"/>
    <property type="match status" value="1"/>
</dbReference>
<dbReference type="CDD" id="cd16320">
    <property type="entry name" value="MraZ_N"/>
    <property type="match status" value="1"/>
</dbReference>
<dbReference type="GO" id="GO:0003700">
    <property type="term" value="F:DNA-binding transcription factor activity"/>
    <property type="evidence" value="ECO:0007669"/>
    <property type="project" value="UniProtKB-UniRule"/>
</dbReference>
<dbReference type="GO" id="GO:0000976">
    <property type="term" value="F:transcription cis-regulatory region binding"/>
    <property type="evidence" value="ECO:0007669"/>
    <property type="project" value="TreeGrafter"/>
</dbReference>
<evidence type="ECO:0000256" key="8">
    <source>
        <dbReference type="SAM" id="MobiDB-lite"/>
    </source>
</evidence>
<keyword evidence="11" id="KW-1185">Reference proteome</keyword>
<keyword evidence="4 7" id="KW-0805">Transcription regulation</keyword>
<dbReference type="RefSeq" id="WP_184047005.1">
    <property type="nucleotide sequence ID" value="NZ_JACIGK010000028.1"/>
</dbReference>
<feature type="domain" description="SpoVT-AbrB" evidence="9">
    <location>
        <begin position="7"/>
        <end position="54"/>
    </location>
</feature>
<dbReference type="InterPro" id="IPR038619">
    <property type="entry name" value="MraZ_sf"/>
</dbReference>
<evidence type="ECO:0000256" key="1">
    <source>
        <dbReference type="ARBA" id="ARBA00013860"/>
    </source>
</evidence>
<dbReference type="Proteomes" id="UP000554286">
    <property type="component" value="Unassembled WGS sequence"/>
</dbReference>
<name>A0A7W6RFH2_9PROT</name>
<dbReference type="SUPFAM" id="SSF89447">
    <property type="entry name" value="AbrB/MazE/MraZ-like"/>
    <property type="match status" value="1"/>
</dbReference>
<feature type="domain" description="SpoVT-AbrB" evidence="9">
    <location>
        <begin position="83"/>
        <end position="126"/>
    </location>
</feature>
<evidence type="ECO:0000256" key="4">
    <source>
        <dbReference type="ARBA" id="ARBA00023015"/>
    </source>
</evidence>
<dbReference type="EMBL" id="JACIGK010000028">
    <property type="protein sequence ID" value="MBB4267518.1"/>
    <property type="molecule type" value="Genomic_DNA"/>
</dbReference>
<evidence type="ECO:0000259" key="9">
    <source>
        <dbReference type="PROSITE" id="PS51740"/>
    </source>
</evidence>
<dbReference type="HAMAP" id="MF_01008">
    <property type="entry name" value="MraZ"/>
    <property type="match status" value="1"/>
</dbReference>
<dbReference type="CDD" id="cd16321">
    <property type="entry name" value="MraZ_C"/>
    <property type="match status" value="1"/>
</dbReference>
<dbReference type="GO" id="GO:0009295">
    <property type="term" value="C:nucleoid"/>
    <property type="evidence" value="ECO:0007669"/>
    <property type="project" value="UniProtKB-SubCell"/>
</dbReference>
<keyword evidence="6 7" id="KW-0804">Transcription</keyword>
<gene>
    <name evidence="7" type="primary">mraZ</name>
    <name evidence="10" type="ORF">GGD89_003162</name>
</gene>
<dbReference type="PANTHER" id="PTHR34701:SF1">
    <property type="entry name" value="TRANSCRIPTIONAL REGULATOR MRAZ"/>
    <property type="match status" value="1"/>
</dbReference>
<dbReference type="GO" id="GO:0005737">
    <property type="term" value="C:cytoplasm"/>
    <property type="evidence" value="ECO:0007669"/>
    <property type="project" value="UniProtKB-UniRule"/>
</dbReference>
<comment type="similarity">
    <text evidence="7">Belongs to the MraZ family.</text>
</comment>
<protein>
    <recommendedName>
        <fullName evidence="1 7">Transcriptional regulator MraZ</fullName>
    </recommendedName>
</protein>
<proteinExistence type="inferred from homology"/>
<dbReference type="AlphaFoldDB" id="A0A7W6RFH2"/>
<dbReference type="InterPro" id="IPR020603">
    <property type="entry name" value="MraZ_dom"/>
</dbReference>
<comment type="subcellular location">
    <subcellularLocation>
        <location evidence="7">Cytoplasm</location>
        <location evidence="7">Nucleoid</location>
    </subcellularLocation>
</comment>
<dbReference type="PANTHER" id="PTHR34701">
    <property type="entry name" value="TRANSCRIPTIONAL REGULATOR MRAZ"/>
    <property type="match status" value="1"/>
</dbReference>
<dbReference type="InterPro" id="IPR035642">
    <property type="entry name" value="MraZ_N"/>
</dbReference>
<reference evidence="10 11" key="1">
    <citation type="submission" date="2020-08" db="EMBL/GenBank/DDBJ databases">
        <title>Genome sequencing of Purple Non-Sulfur Bacteria from various extreme environments.</title>
        <authorList>
            <person name="Mayer M."/>
        </authorList>
    </citation>
    <scope>NUCLEOTIDE SEQUENCE [LARGE SCALE GENOMIC DNA]</scope>
    <source>
        <strain evidence="10 11">JA131</strain>
    </source>
</reference>
<evidence type="ECO:0000256" key="7">
    <source>
        <dbReference type="HAMAP-Rule" id="MF_01008"/>
    </source>
</evidence>
<evidence type="ECO:0000256" key="5">
    <source>
        <dbReference type="ARBA" id="ARBA00023125"/>
    </source>
</evidence>
<dbReference type="Pfam" id="PF02381">
    <property type="entry name" value="MraZ"/>
    <property type="match status" value="1"/>
</dbReference>
<feature type="compositionally biased region" description="Basic and acidic residues" evidence="8">
    <location>
        <begin position="130"/>
        <end position="139"/>
    </location>
</feature>
<sequence>MGLFLSTFTNKVDSKGRVSVPATFRAALKQQDFQGVILFRSYTDPCIEGCGMDYLERLSEGLESLPTFSSDLDEFTQLVFASSVQVPYDQTGRIVLPRDLMEHAGITDQAAFVGKARTFQIWEPAAQKRKMEQLLDRARQAPPKGPVLPPRGGRAGEAGS</sequence>
<dbReference type="InterPro" id="IPR003444">
    <property type="entry name" value="MraZ"/>
</dbReference>
<dbReference type="Gene3D" id="3.40.1550.20">
    <property type="entry name" value="Transcriptional regulator MraZ domain"/>
    <property type="match status" value="1"/>
</dbReference>
<feature type="region of interest" description="Disordered" evidence="8">
    <location>
        <begin position="130"/>
        <end position="160"/>
    </location>
</feature>
<accession>A0A7W6RFH2</accession>
<dbReference type="InterPro" id="IPR037914">
    <property type="entry name" value="SpoVT-AbrB_sf"/>
</dbReference>
<keyword evidence="3" id="KW-0677">Repeat</keyword>
<comment type="subunit">
    <text evidence="7">Forms oligomers.</text>
</comment>
<dbReference type="PROSITE" id="PS51740">
    <property type="entry name" value="SPOVT_ABRB"/>
    <property type="match status" value="2"/>
</dbReference>
<dbReference type="GO" id="GO:2000143">
    <property type="term" value="P:negative regulation of DNA-templated transcription initiation"/>
    <property type="evidence" value="ECO:0007669"/>
    <property type="project" value="TreeGrafter"/>
</dbReference>